<sequence length="93" mass="10621">MKENKCGDRNMHWYHSGDTCGCGQIPKEIFFGTPCDCGEGQLKKPIHYPDCASVAFVDKHNEWVRNHPELDPPVQLLTIAYTRFADEQRGVKN</sequence>
<protein>
    <submittedName>
        <fullName evidence="1">Uncharacterized protein</fullName>
    </submittedName>
</protein>
<name>A0A0F9A323_9ZZZZ</name>
<reference evidence="1" key="1">
    <citation type="journal article" date="2015" name="Nature">
        <title>Complex archaea that bridge the gap between prokaryotes and eukaryotes.</title>
        <authorList>
            <person name="Spang A."/>
            <person name="Saw J.H."/>
            <person name="Jorgensen S.L."/>
            <person name="Zaremba-Niedzwiedzka K."/>
            <person name="Martijn J."/>
            <person name="Lind A.E."/>
            <person name="van Eijk R."/>
            <person name="Schleper C."/>
            <person name="Guy L."/>
            <person name="Ettema T.J."/>
        </authorList>
    </citation>
    <scope>NUCLEOTIDE SEQUENCE</scope>
</reference>
<accession>A0A0F9A323</accession>
<gene>
    <name evidence="1" type="ORF">LCGC14_2621630</name>
</gene>
<organism evidence="1">
    <name type="scientific">marine sediment metagenome</name>
    <dbReference type="NCBI Taxonomy" id="412755"/>
    <lineage>
        <taxon>unclassified sequences</taxon>
        <taxon>metagenomes</taxon>
        <taxon>ecological metagenomes</taxon>
    </lineage>
</organism>
<evidence type="ECO:0000313" key="1">
    <source>
        <dbReference type="EMBL" id="KKL03890.1"/>
    </source>
</evidence>
<dbReference type="AlphaFoldDB" id="A0A0F9A323"/>
<comment type="caution">
    <text evidence="1">The sequence shown here is derived from an EMBL/GenBank/DDBJ whole genome shotgun (WGS) entry which is preliminary data.</text>
</comment>
<dbReference type="EMBL" id="LAZR01044748">
    <property type="protein sequence ID" value="KKL03890.1"/>
    <property type="molecule type" value="Genomic_DNA"/>
</dbReference>
<proteinExistence type="predicted"/>